<protein>
    <submittedName>
        <fullName evidence="2 4">Uncharacterized protein</fullName>
    </submittedName>
</protein>
<dbReference type="EMBL" id="UZAF01019461">
    <property type="protein sequence ID" value="VDO60389.1"/>
    <property type="molecule type" value="Genomic_DNA"/>
</dbReference>
<accession>A0A0N4WXI5</accession>
<feature type="region of interest" description="Disordered" evidence="1">
    <location>
        <begin position="14"/>
        <end position="45"/>
    </location>
</feature>
<feature type="region of interest" description="Disordered" evidence="1">
    <location>
        <begin position="104"/>
        <end position="156"/>
    </location>
</feature>
<dbReference type="Proteomes" id="UP000268014">
    <property type="component" value="Unassembled WGS sequence"/>
</dbReference>
<dbReference type="AlphaFoldDB" id="A0A0N4WXI5"/>
<evidence type="ECO:0000313" key="4">
    <source>
        <dbReference type="WBParaSite" id="HPLM_0001653201-mRNA-1"/>
    </source>
</evidence>
<proteinExistence type="predicted"/>
<reference evidence="2 3" key="2">
    <citation type="submission" date="2018-11" db="EMBL/GenBank/DDBJ databases">
        <authorList>
            <consortium name="Pathogen Informatics"/>
        </authorList>
    </citation>
    <scope>NUCLEOTIDE SEQUENCE [LARGE SCALE GENOMIC DNA]</scope>
    <source>
        <strain evidence="2 3">MHpl1</strain>
    </source>
</reference>
<evidence type="ECO:0000313" key="3">
    <source>
        <dbReference type="Proteomes" id="UP000268014"/>
    </source>
</evidence>
<gene>
    <name evidence="2" type="ORF">HPLM_LOCUS16524</name>
</gene>
<sequence length="156" mass="17867">MRVQLDLFIKCPDEIGDEPLKSFTRRRRGKKPKDKGKRDSVRESACGRISERKDSFFMLACLRAGVVEDPRKWWEVPRAMEFSNHLTRQLMEYDVQLESLKVPKSMKPGAPVHAVDKKGGPPIMDGRISTRHLKGVEKRQGREDKGRSLGDYATSI</sequence>
<feature type="compositionally biased region" description="Basic and acidic residues" evidence="1">
    <location>
        <begin position="134"/>
        <end position="148"/>
    </location>
</feature>
<evidence type="ECO:0000313" key="2">
    <source>
        <dbReference type="EMBL" id="VDO60389.1"/>
    </source>
</evidence>
<reference evidence="4" key="1">
    <citation type="submission" date="2017-02" db="UniProtKB">
        <authorList>
            <consortium name="WormBaseParasite"/>
        </authorList>
    </citation>
    <scope>IDENTIFICATION</scope>
</reference>
<keyword evidence="3" id="KW-1185">Reference proteome</keyword>
<feature type="compositionally biased region" description="Basic residues" evidence="1">
    <location>
        <begin position="23"/>
        <end position="35"/>
    </location>
</feature>
<evidence type="ECO:0000256" key="1">
    <source>
        <dbReference type="SAM" id="MobiDB-lite"/>
    </source>
</evidence>
<dbReference type="WBParaSite" id="HPLM_0001653201-mRNA-1">
    <property type="protein sequence ID" value="HPLM_0001653201-mRNA-1"/>
    <property type="gene ID" value="HPLM_0001653201"/>
</dbReference>
<dbReference type="OrthoDB" id="5866377at2759"/>
<name>A0A0N4WXI5_HAEPC</name>
<organism evidence="4">
    <name type="scientific">Haemonchus placei</name>
    <name type="common">Barber's pole worm</name>
    <dbReference type="NCBI Taxonomy" id="6290"/>
    <lineage>
        <taxon>Eukaryota</taxon>
        <taxon>Metazoa</taxon>
        <taxon>Ecdysozoa</taxon>
        <taxon>Nematoda</taxon>
        <taxon>Chromadorea</taxon>
        <taxon>Rhabditida</taxon>
        <taxon>Rhabditina</taxon>
        <taxon>Rhabditomorpha</taxon>
        <taxon>Strongyloidea</taxon>
        <taxon>Trichostrongylidae</taxon>
        <taxon>Haemonchus</taxon>
    </lineage>
</organism>